<sequence length="44" mass="5298">MSYFLVWITSKIYLDPRNIKRETRNEHEVSKLQNKSTGYIVEIP</sequence>
<protein>
    <submittedName>
        <fullName evidence="1">Uncharacterized protein</fullName>
    </submittedName>
</protein>
<evidence type="ECO:0000313" key="1">
    <source>
        <dbReference type="EMBL" id="JAD26812.1"/>
    </source>
</evidence>
<organism evidence="1">
    <name type="scientific">Arundo donax</name>
    <name type="common">Giant reed</name>
    <name type="synonym">Donax arundinaceus</name>
    <dbReference type="NCBI Taxonomy" id="35708"/>
    <lineage>
        <taxon>Eukaryota</taxon>
        <taxon>Viridiplantae</taxon>
        <taxon>Streptophyta</taxon>
        <taxon>Embryophyta</taxon>
        <taxon>Tracheophyta</taxon>
        <taxon>Spermatophyta</taxon>
        <taxon>Magnoliopsida</taxon>
        <taxon>Liliopsida</taxon>
        <taxon>Poales</taxon>
        <taxon>Poaceae</taxon>
        <taxon>PACMAD clade</taxon>
        <taxon>Arundinoideae</taxon>
        <taxon>Arundineae</taxon>
        <taxon>Arundo</taxon>
    </lineage>
</organism>
<dbReference type="EMBL" id="GBRH01271083">
    <property type="protein sequence ID" value="JAD26812.1"/>
    <property type="molecule type" value="Transcribed_RNA"/>
</dbReference>
<dbReference type="AlphaFoldDB" id="A0A0A8YW20"/>
<accession>A0A0A8YW20</accession>
<name>A0A0A8YW20_ARUDO</name>
<reference evidence="1" key="2">
    <citation type="journal article" date="2015" name="Data Brief">
        <title>Shoot transcriptome of the giant reed, Arundo donax.</title>
        <authorList>
            <person name="Barrero R.A."/>
            <person name="Guerrero F.D."/>
            <person name="Moolhuijzen P."/>
            <person name="Goolsby J.A."/>
            <person name="Tidwell J."/>
            <person name="Bellgard S.E."/>
            <person name="Bellgard M.I."/>
        </authorList>
    </citation>
    <scope>NUCLEOTIDE SEQUENCE</scope>
    <source>
        <tissue evidence="1">Shoot tissue taken approximately 20 cm above the soil surface</tissue>
    </source>
</reference>
<proteinExistence type="predicted"/>
<reference evidence="1" key="1">
    <citation type="submission" date="2014-09" db="EMBL/GenBank/DDBJ databases">
        <authorList>
            <person name="Magalhaes I.L.F."/>
            <person name="Oliveira U."/>
            <person name="Santos F.R."/>
            <person name="Vidigal T.H.D.A."/>
            <person name="Brescovit A.D."/>
            <person name="Santos A.J."/>
        </authorList>
    </citation>
    <scope>NUCLEOTIDE SEQUENCE</scope>
    <source>
        <tissue evidence="1">Shoot tissue taken approximately 20 cm above the soil surface</tissue>
    </source>
</reference>